<evidence type="ECO:0000313" key="2">
    <source>
        <dbReference type="EMBL" id="OOR04431.1"/>
    </source>
</evidence>
<dbReference type="GO" id="GO:0006260">
    <property type="term" value="P:DNA replication"/>
    <property type="evidence" value="ECO:0007669"/>
    <property type="project" value="InterPro"/>
</dbReference>
<organism evidence="2 3">
    <name type="scientific">Bacillus cereus</name>
    <dbReference type="NCBI Taxonomy" id="1396"/>
    <lineage>
        <taxon>Bacteria</taxon>
        <taxon>Bacillati</taxon>
        <taxon>Bacillota</taxon>
        <taxon>Bacilli</taxon>
        <taxon>Bacillales</taxon>
        <taxon>Bacillaceae</taxon>
        <taxon>Bacillus</taxon>
        <taxon>Bacillus cereus group</taxon>
    </lineage>
</organism>
<reference evidence="2 3" key="1">
    <citation type="submission" date="2017-01" db="EMBL/GenBank/DDBJ databases">
        <title>Bacillus cereus isolates.</title>
        <authorList>
            <person name="Beno S.M."/>
        </authorList>
    </citation>
    <scope>NUCLEOTIDE SEQUENCE [LARGE SCALE GENOMIC DNA]</scope>
    <source>
        <strain evidence="2 3">FSL H8-0485</strain>
    </source>
</reference>
<evidence type="ECO:0000313" key="3">
    <source>
        <dbReference type="Proteomes" id="UP000190906"/>
    </source>
</evidence>
<dbReference type="Proteomes" id="UP000190906">
    <property type="component" value="Unassembled WGS sequence"/>
</dbReference>
<feature type="domain" description="Plasmid replication protein RepL" evidence="1">
    <location>
        <begin position="8"/>
        <end position="145"/>
    </location>
</feature>
<dbReference type="RefSeq" id="WP_078205982.1">
    <property type="nucleotide sequence ID" value="NZ_MUAJ01000101.1"/>
</dbReference>
<dbReference type="EMBL" id="MUAJ01000101">
    <property type="protein sequence ID" value="OOR04431.1"/>
    <property type="molecule type" value="Genomic_DNA"/>
</dbReference>
<dbReference type="GO" id="GO:0006276">
    <property type="term" value="P:plasmid maintenance"/>
    <property type="evidence" value="ECO:0007669"/>
    <property type="project" value="InterPro"/>
</dbReference>
<dbReference type="InterPro" id="IPR008813">
    <property type="entry name" value="Plasmid_replication_RepL"/>
</dbReference>
<protein>
    <recommendedName>
        <fullName evidence="1">Plasmid replication protein RepL domain-containing protein</fullName>
    </recommendedName>
</protein>
<dbReference type="Pfam" id="PF05732">
    <property type="entry name" value="RepL"/>
    <property type="match status" value="1"/>
</dbReference>
<comment type="caution">
    <text evidence="2">The sequence shown here is derived from an EMBL/GenBank/DDBJ whole genome shotgun (WGS) entry which is preliminary data.</text>
</comment>
<dbReference type="InterPro" id="IPR036388">
    <property type="entry name" value="WH-like_DNA-bd_sf"/>
</dbReference>
<evidence type="ECO:0000259" key="1">
    <source>
        <dbReference type="Pfam" id="PF05732"/>
    </source>
</evidence>
<proteinExistence type="predicted"/>
<dbReference type="AlphaFoldDB" id="A0A1S9T477"/>
<accession>A0A1S9T477</accession>
<dbReference type="SUPFAM" id="SSF46785">
    <property type="entry name" value="Winged helix' DNA-binding domain"/>
    <property type="match status" value="1"/>
</dbReference>
<gene>
    <name evidence="2" type="ORF">BW897_32025</name>
</gene>
<name>A0A1S9T477_BACCE</name>
<dbReference type="InterPro" id="IPR036390">
    <property type="entry name" value="WH_DNA-bd_sf"/>
</dbReference>
<dbReference type="Gene3D" id="1.10.10.10">
    <property type="entry name" value="Winged helix-like DNA-binding domain superfamily/Winged helix DNA-binding domain"/>
    <property type="match status" value="1"/>
</dbReference>
<sequence>MPKQKIENEIIYNGKSRWRNLDTGEIIETDEVIKKTPRNGFMITYLTAIVQLIDSLGNKKMQVVKYILENMDKSTNTLIITTRELTEKSKVSRQTVIDTLKTLEQAQIITRRIGAIMIHPSLVHRGKDTKEKYLLARFEDFNNNKAPINEVE</sequence>